<sequence>MQDPLDFKNEIPDDFNNFNFGIPDVIAGYGGNMAVKFVAEKSTSKTAFICGVLKHCIAEKREFENSPPFHIGFDDAARLIYLRTEVRFKDLDGGNTDLDDRRRSEVEYNSQPGDKLHDYVPKKLGGPSSMVNWFPLNPHVKIQEWEAALDKVYEHVKQGEENTARILYAMIHAYRDEYSFGDRPSHFCYIFNLYTNGQFINEKIEGKINNPIYPHPSIA</sequence>
<reference evidence="2" key="1">
    <citation type="submission" date="2022-11" db="UniProtKB">
        <authorList>
            <consortium name="WormBaseParasite"/>
        </authorList>
    </citation>
    <scope>IDENTIFICATION</scope>
</reference>
<dbReference type="WBParaSite" id="ES5_v2.g7757.t1">
    <property type="protein sequence ID" value="ES5_v2.g7757.t1"/>
    <property type="gene ID" value="ES5_v2.g7757"/>
</dbReference>
<dbReference type="Proteomes" id="UP000887579">
    <property type="component" value="Unplaced"/>
</dbReference>
<accession>A0AC34GT73</accession>
<organism evidence="1 2">
    <name type="scientific">Panagrolaimus sp. ES5</name>
    <dbReference type="NCBI Taxonomy" id="591445"/>
    <lineage>
        <taxon>Eukaryota</taxon>
        <taxon>Metazoa</taxon>
        <taxon>Ecdysozoa</taxon>
        <taxon>Nematoda</taxon>
        <taxon>Chromadorea</taxon>
        <taxon>Rhabditida</taxon>
        <taxon>Tylenchina</taxon>
        <taxon>Panagrolaimomorpha</taxon>
        <taxon>Panagrolaimoidea</taxon>
        <taxon>Panagrolaimidae</taxon>
        <taxon>Panagrolaimus</taxon>
    </lineage>
</organism>
<proteinExistence type="predicted"/>
<name>A0AC34GT73_9BILA</name>
<protein>
    <submittedName>
        <fullName evidence="2">Uncharacterized protein</fullName>
    </submittedName>
</protein>
<evidence type="ECO:0000313" key="1">
    <source>
        <dbReference type="Proteomes" id="UP000887579"/>
    </source>
</evidence>
<evidence type="ECO:0000313" key="2">
    <source>
        <dbReference type="WBParaSite" id="ES5_v2.g7757.t1"/>
    </source>
</evidence>